<evidence type="ECO:0000256" key="1">
    <source>
        <dbReference type="SAM" id="MobiDB-lite"/>
    </source>
</evidence>
<reference evidence="2" key="1">
    <citation type="submission" date="2019-05" db="EMBL/GenBank/DDBJ databases">
        <title>The de novo reference genome and transcriptome assemblies of the wild tomato species Solanum chilense.</title>
        <authorList>
            <person name="Stam R."/>
            <person name="Nosenko T."/>
            <person name="Hoerger A.C."/>
            <person name="Stephan W."/>
            <person name="Seidel M.A."/>
            <person name="Kuhn J.M.M."/>
            <person name="Haberer G."/>
            <person name="Tellier A."/>
        </authorList>
    </citation>
    <scope>NUCLEOTIDE SEQUENCE</scope>
    <source>
        <tissue evidence="2">Mature leaves</tissue>
    </source>
</reference>
<name>A0A6N2AY94_SOLCI</name>
<evidence type="ECO:0000313" key="2">
    <source>
        <dbReference type="EMBL" id="TMW86569.1"/>
    </source>
</evidence>
<gene>
    <name evidence="2" type="ORF">EJD97_021203</name>
</gene>
<accession>A0A6N2AY94</accession>
<protein>
    <submittedName>
        <fullName evidence="2">Uncharacterized protein</fullName>
    </submittedName>
</protein>
<feature type="region of interest" description="Disordered" evidence="1">
    <location>
        <begin position="82"/>
        <end position="104"/>
    </location>
</feature>
<sequence>MHDVHALKERKLIILNSQNQHVGPTDVVVIELSSFIESLARNKMSKPNSKNRKKFMNPQTASKESFALVPNKLAEMEEIENQISINENARKDTENGDRNEGTKENCETRIIAYVIAQLKHAGLIDPQILSALSTSSPREITSVQGAEQGKGQD</sequence>
<feature type="compositionally biased region" description="Basic and acidic residues" evidence="1">
    <location>
        <begin position="88"/>
        <end position="104"/>
    </location>
</feature>
<dbReference type="EMBL" id="RXGB01006367">
    <property type="protein sequence ID" value="TMW86569.1"/>
    <property type="molecule type" value="Genomic_DNA"/>
</dbReference>
<organism evidence="2">
    <name type="scientific">Solanum chilense</name>
    <name type="common">Tomato</name>
    <name type="synonym">Lycopersicon chilense</name>
    <dbReference type="NCBI Taxonomy" id="4083"/>
    <lineage>
        <taxon>Eukaryota</taxon>
        <taxon>Viridiplantae</taxon>
        <taxon>Streptophyta</taxon>
        <taxon>Embryophyta</taxon>
        <taxon>Tracheophyta</taxon>
        <taxon>Spermatophyta</taxon>
        <taxon>Magnoliopsida</taxon>
        <taxon>eudicotyledons</taxon>
        <taxon>Gunneridae</taxon>
        <taxon>Pentapetalae</taxon>
        <taxon>asterids</taxon>
        <taxon>lamiids</taxon>
        <taxon>Solanales</taxon>
        <taxon>Solanaceae</taxon>
        <taxon>Solanoideae</taxon>
        <taxon>Solaneae</taxon>
        <taxon>Solanum</taxon>
        <taxon>Solanum subgen. Lycopersicon</taxon>
    </lineage>
</organism>
<comment type="caution">
    <text evidence="2">The sequence shown here is derived from an EMBL/GenBank/DDBJ whole genome shotgun (WGS) entry which is preliminary data.</text>
</comment>
<proteinExistence type="predicted"/>
<feature type="region of interest" description="Disordered" evidence="1">
    <location>
        <begin position="43"/>
        <end position="62"/>
    </location>
</feature>
<dbReference type="AlphaFoldDB" id="A0A6N2AY94"/>